<feature type="region of interest" description="Disordered" evidence="1">
    <location>
        <begin position="45"/>
        <end position="97"/>
    </location>
</feature>
<keyword evidence="3" id="KW-1185">Reference proteome</keyword>
<evidence type="ECO:0000313" key="3">
    <source>
        <dbReference type="Proteomes" id="UP001488805"/>
    </source>
</evidence>
<accession>A0AAW1G2K1</accession>
<evidence type="ECO:0000256" key="1">
    <source>
        <dbReference type="SAM" id="MobiDB-lite"/>
    </source>
</evidence>
<dbReference type="Proteomes" id="UP001488805">
    <property type="component" value="Unassembled WGS sequence"/>
</dbReference>
<name>A0AAW1G2K1_ZOAVI</name>
<proteinExistence type="predicted"/>
<sequence>MATPRARRGIRRIPKLDNEGFLNPTVELSISRSLSITDSRGGVFLKRRREKKKESKKRDGKSTTERDVKSLPDGAVGNGRGCRGSGCQQGKTPAVWI</sequence>
<dbReference type="AlphaFoldDB" id="A0AAW1G2K1"/>
<comment type="caution">
    <text evidence="2">The sequence shown here is derived from an EMBL/GenBank/DDBJ whole genome shotgun (WGS) entry which is preliminary data.</text>
</comment>
<evidence type="ECO:0000313" key="2">
    <source>
        <dbReference type="EMBL" id="KAK9541399.1"/>
    </source>
</evidence>
<gene>
    <name evidence="2" type="ORF">VZT92_001444</name>
</gene>
<dbReference type="EMBL" id="JBCEZU010000002">
    <property type="protein sequence ID" value="KAK9541399.1"/>
    <property type="molecule type" value="Genomic_DNA"/>
</dbReference>
<organism evidence="2 3">
    <name type="scientific">Zoarces viviparus</name>
    <name type="common">Viviparous eelpout</name>
    <name type="synonym">Blennius viviparus</name>
    <dbReference type="NCBI Taxonomy" id="48416"/>
    <lineage>
        <taxon>Eukaryota</taxon>
        <taxon>Metazoa</taxon>
        <taxon>Chordata</taxon>
        <taxon>Craniata</taxon>
        <taxon>Vertebrata</taxon>
        <taxon>Euteleostomi</taxon>
        <taxon>Actinopterygii</taxon>
        <taxon>Neopterygii</taxon>
        <taxon>Teleostei</taxon>
        <taxon>Neoteleostei</taxon>
        <taxon>Acanthomorphata</taxon>
        <taxon>Eupercaria</taxon>
        <taxon>Perciformes</taxon>
        <taxon>Cottioidei</taxon>
        <taxon>Zoarcales</taxon>
        <taxon>Zoarcidae</taxon>
        <taxon>Zoarcinae</taxon>
        <taxon>Zoarces</taxon>
    </lineage>
</organism>
<reference evidence="2 3" key="1">
    <citation type="journal article" date="2024" name="Genome Biol. Evol.">
        <title>Chromosome-level genome assembly of the viviparous eelpout Zoarces viviparus.</title>
        <authorList>
            <person name="Fuhrmann N."/>
            <person name="Brasseur M.V."/>
            <person name="Bakowski C.E."/>
            <person name="Podsiadlowski L."/>
            <person name="Prost S."/>
            <person name="Krehenwinkel H."/>
            <person name="Mayer C."/>
        </authorList>
    </citation>
    <scope>NUCLEOTIDE SEQUENCE [LARGE SCALE GENOMIC DNA]</scope>
    <source>
        <strain evidence="2">NO-MEL_2022_Ind0_liver</strain>
    </source>
</reference>
<feature type="compositionally biased region" description="Basic and acidic residues" evidence="1">
    <location>
        <begin position="52"/>
        <end position="70"/>
    </location>
</feature>
<protein>
    <submittedName>
        <fullName evidence="2">Uncharacterized protein</fullName>
    </submittedName>
</protein>